<dbReference type="PRINTS" id="PR00080">
    <property type="entry name" value="SDRFAMILY"/>
</dbReference>
<accession>A0A246JUQ1</accession>
<dbReference type="PRINTS" id="PR00081">
    <property type="entry name" value="GDHRDH"/>
</dbReference>
<feature type="region of interest" description="Disordered" evidence="3">
    <location>
        <begin position="189"/>
        <end position="217"/>
    </location>
</feature>
<dbReference type="FunFam" id="3.40.50.720:FF:000084">
    <property type="entry name" value="Short-chain dehydrogenase reductase"/>
    <property type="match status" value="1"/>
</dbReference>
<dbReference type="InterPro" id="IPR020904">
    <property type="entry name" value="Sc_DH/Rdtase_CS"/>
</dbReference>
<dbReference type="SUPFAM" id="SSF51735">
    <property type="entry name" value="NAD(P)-binding Rossmann-fold domains"/>
    <property type="match status" value="1"/>
</dbReference>
<evidence type="ECO:0000256" key="3">
    <source>
        <dbReference type="SAM" id="MobiDB-lite"/>
    </source>
</evidence>
<keyword evidence="5" id="KW-1185">Reference proteome</keyword>
<dbReference type="Gene3D" id="3.40.50.720">
    <property type="entry name" value="NAD(P)-binding Rossmann-like Domain"/>
    <property type="match status" value="1"/>
</dbReference>
<gene>
    <name evidence="4" type="ORF">CDQ92_06625</name>
</gene>
<proteinExistence type="inferred from homology"/>
<dbReference type="InterPro" id="IPR002347">
    <property type="entry name" value="SDR_fam"/>
</dbReference>
<dbReference type="OrthoDB" id="9803333at2"/>
<dbReference type="Pfam" id="PF13561">
    <property type="entry name" value="adh_short_C2"/>
    <property type="match status" value="1"/>
</dbReference>
<comment type="caution">
    <text evidence="4">The sequence shown here is derived from an EMBL/GenBank/DDBJ whole genome shotgun (WGS) entry which is preliminary data.</text>
</comment>
<keyword evidence="2" id="KW-0560">Oxidoreductase</keyword>
<comment type="similarity">
    <text evidence="1">Belongs to the short-chain dehydrogenases/reductases (SDR) family.</text>
</comment>
<protein>
    <submittedName>
        <fullName evidence="4">Short-chain dehydrogenase</fullName>
    </submittedName>
</protein>
<dbReference type="InterPro" id="IPR036291">
    <property type="entry name" value="NAD(P)-bd_dom_sf"/>
</dbReference>
<dbReference type="PANTHER" id="PTHR43669:SF3">
    <property type="entry name" value="ALCOHOL DEHYDROGENASE, PUTATIVE (AFU_ORTHOLOGUE AFUA_3G03445)-RELATED"/>
    <property type="match status" value="1"/>
</dbReference>
<organism evidence="4 5">
    <name type="scientific">Sphingopyxis bauzanensis</name>
    <dbReference type="NCBI Taxonomy" id="651663"/>
    <lineage>
        <taxon>Bacteria</taxon>
        <taxon>Pseudomonadati</taxon>
        <taxon>Pseudomonadota</taxon>
        <taxon>Alphaproteobacteria</taxon>
        <taxon>Sphingomonadales</taxon>
        <taxon>Sphingomonadaceae</taxon>
        <taxon>Sphingopyxis</taxon>
    </lineage>
</organism>
<evidence type="ECO:0000313" key="4">
    <source>
        <dbReference type="EMBL" id="OWQ96795.1"/>
    </source>
</evidence>
<sequence length="286" mass="30166">MTETGIDLTGQVAIVTGGGGGIGRACALRLADFGADLVIADILPERNAEVCERVRERGRKALGVTTDMMDTARIAAMVADADAEFGRIDILVNNVGGVAKKMFADQGERSWRRHIDINFVSFLAATSAVIPVMVRGGRGGSIVGISSIEATRAAPGYAVYAACKAAMINFTQSMALELSDDAIRVNTVSPDHTITPGGRGNRSGPVDPSTWVQRSPDAQDAMNRLIPLGREGDDIECGDAVAFLCSSMARYITGINLPVDGGTAAAAGWQRTPSRQWTQIQGQARD</sequence>
<evidence type="ECO:0000313" key="5">
    <source>
        <dbReference type="Proteomes" id="UP000197361"/>
    </source>
</evidence>
<dbReference type="PANTHER" id="PTHR43669">
    <property type="entry name" value="5-KETO-D-GLUCONATE 5-REDUCTASE"/>
    <property type="match status" value="1"/>
</dbReference>
<dbReference type="CDD" id="cd05233">
    <property type="entry name" value="SDR_c"/>
    <property type="match status" value="1"/>
</dbReference>
<name>A0A246JUQ1_9SPHN</name>
<dbReference type="PROSITE" id="PS00061">
    <property type="entry name" value="ADH_SHORT"/>
    <property type="match status" value="1"/>
</dbReference>
<dbReference type="Proteomes" id="UP000197361">
    <property type="component" value="Unassembled WGS sequence"/>
</dbReference>
<reference evidence="4 5" key="1">
    <citation type="journal article" date="2010" name="Int. J. Syst. Evol. Microbiol.">
        <title>Sphingopyxis bauzanensis sp. nov., a psychrophilic bacterium isolated from soil.</title>
        <authorList>
            <person name="Zhang D.C."/>
            <person name="Liu H.C."/>
            <person name="Xin Y.H."/>
            <person name="Zhou Y.G."/>
            <person name="Schinner F."/>
            <person name="Margesin R."/>
        </authorList>
    </citation>
    <scope>NUCLEOTIDE SEQUENCE [LARGE SCALE GENOMIC DNA]</scope>
    <source>
        <strain evidence="4 5">DSM 22271</strain>
    </source>
</reference>
<dbReference type="GO" id="GO:0016491">
    <property type="term" value="F:oxidoreductase activity"/>
    <property type="evidence" value="ECO:0007669"/>
    <property type="project" value="UniProtKB-KW"/>
</dbReference>
<evidence type="ECO:0000256" key="1">
    <source>
        <dbReference type="ARBA" id="ARBA00006484"/>
    </source>
</evidence>
<dbReference type="EMBL" id="NISK01000002">
    <property type="protein sequence ID" value="OWQ96795.1"/>
    <property type="molecule type" value="Genomic_DNA"/>
</dbReference>
<evidence type="ECO:0000256" key="2">
    <source>
        <dbReference type="ARBA" id="ARBA00023002"/>
    </source>
</evidence>
<dbReference type="AlphaFoldDB" id="A0A246JUQ1"/>
<dbReference type="RefSeq" id="WP_088440651.1">
    <property type="nucleotide sequence ID" value="NZ_BMMC01000014.1"/>
</dbReference>